<dbReference type="EMBL" id="AZBU02000002">
    <property type="protein sequence ID" value="TKR92754.1"/>
    <property type="molecule type" value="Genomic_DNA"/>
</dbReference>
<proteinExistence type="predicted"/>
<protein>
    <submittedName>
        <fullName evidence="1">Uncharacterized protein</fullName>
    </submittedName>
</protein>
<reference evidence="1 2" key="2">
    <citation type="journal article" date="2019" name="G3 (Bethesda)">
        <title>Hybrid Assembly of the Genome of the Entomopathogenic Nematode Steinernema carpocapsae Identifies the X-Chromosome.</title>
        <authorList>
            <person name="Serra L."/>
            <person name="Macchietto M."/>
            <person name="Macias-Munoz A."/>
            <person name="McGill C.J."/>
            <person name="Rodriguez I.M."/>
            <person name="Rodriguez B."/>
            <person name="Murad R."/>
            <person name="Mortazavi A."/>
        </authorList>
    </citation>
    <scope>NUCLEOTIDE SEQUENCE [LARGE SCALE GENOMIC DNA]</scope>
    <source>
        <strain evidence="1 2">ALL</strain>
    </source>
</reference>
<gene>
    <name evidence="1" type="ORF">L596_007340</name>
</gene>
<name>A0A4U5PA09_STECR</name>
<accession>A0A4U5PA09</accession>
<dbReference type="Proteomes" id="UP000298663">
    <property type="component" value="Unassembled WGS sequence"/>
</dbReference>
<evidence type="ECO:0000313" key="1">
    <source>
        <dbReference type="EMBL" id="TKR92754.1"/>
    </source>
</evidence>
<dbReference type="AlphaFoldDB" id="A0A4U5PA09"/>
<sequence>MISDGKQPSLFQFENTTLSPAATSTSAFITSPPTSAGNRVIQLATVVSIMTWARDQYCYSFRTFCIRLSRRERLLRNSCCRVGRVSSGSSRHSAISPCF</sequence>
<keyword evidence="2" id="KW-1185">Reference proteome</keyword>
<comment type="caution">
    <text evidence="1">The sequence shown here is derived from an EMBL/GenBank/DDBJ whole genome shotgun (WGS) entry which is preliminary data.</text>
</comment>
<reference evidence="1 2" key="1">
    <citation type="journal article" date="2015" name="Genome Biol.">
        <title>Comparative genomics of Steinernema reveals deeply conserved gene regulatory networks.</title>
        <authorList>
            <person name="Dillman A.R."/>
            <person name="Macchietto M."/>
            <person name="Porter C.F."/>
            <person name="Rogers A."/>
            <person name="Williams B."/>
            <person name="Antoshechkin I."/>
            <person name="Lee M.M."/>
            <person name="Goodwin Z."/>
            <person name="Lu X."/>
            <person name="Lewis E.E."/>
            <person name="Goodrich-Blair H."/>
            <person name="Stock S.P."/>
            <person name="Adams B.J."/>
            <person name="Sternberg P.W."/>
            <person name="Mortazavi A."/>
        </authorList>
    </citation>
    <scope>NUCLEOTIDE SEQUENCE [LARGE SCALE GENOMIC DNA]</scope>
    <source>
        <strain evidence="1 2">ALL</strain>
    </source>
</reference>
<evidence type="ECO:0000313" key="2">
    <source>
        <dbReference type="Proteomes" id="UP000298663"/>
    </source>
</evidence>
<organism evidence="1 2">
    <name type="scientific">Steinernema carpocapsae</name>
    <name type="common">Entomopathogenic nematode</name>
    <dbReference type="NCBI Taxonomy" id="34508"/>
    <lineage>
        <taxon>Eukaryota</taxon>
        <taxon>Metazoa</taxon>
        <taxon>Ecdysozoa</taxon>
        <taxon>Nematoda</taxon>
        <taxon>Chromadorea</taxon>
        <taxon>Rhabditida</taxon>
        <taxon>Tylenchina</taxon>
        <taxon>Panagrolaimomorpha</taxon>
        <taxon>Strongyloidoidea</taxon>
        <taxon>Steinernematidae</taxon>
        <taxon>Steinernema</taxon>
    </lineage>
</organism>